<protein>
    <submittedName>
        <fullName evidence="2">Uncharacterized protein</fullName>
    </submittedName>
</protein>
<keyword evidence="1" id="KW-0732">Signal</keyword>
<dbReference type="OrthoDB" id="5951887at2759"/>
<accession>A0A9X0D4B3</accession>
<sequence>MRLCMSTVCLFVFMFIMSCYYVSEEDASEMQERIRVALEVDQLKFRSRLSDLNLDDDLMFKAIQPGNPNRLKNILMKALRGEDVNLMIIGGSHSAGGKLGFDEKTLDGLYFKVFAKWWNNTIGKATESNMKEFPLAIGDTGSYFFAYCYKTFLAEGEKIDIALIEISANDDEPKPLEQLTRQVLAYPSAPAVLYINLVSGLGLDPINKKIRNPSCINLESYGQTELARHYGITSLSLREILCRKETAGQWKVVFTNMSGSDGNHIGVKAHAQVAMMLIHYIKSVFEEVIYDVSNVPLDAINRVGGIGSSHLPTFLLIESETENLRKPLCWTLKSPDIFQNIQQPSLELEVIDYNGFTPCVIVRGQKLNVISRSKELRSDAQGGWCAWRRLSKLQLMIFVPPVADDVSFRSRSVTILTRHGGGEAAIWLDHNANKAIKIDSKRGHDRVNTIATRVYPGYHSITVMTIRKGLFMVTGVFVGPPDFQVS</sequence>
<dbReference type="SUPFAM" id="SSF52266">
    <property type="entry name" value="SGNH hydrolase"/>
    <property type="match status" value="1"/>
</dbReference>
<feature type="chain" id="PRO_5040828351" evidence="1">
    <location>
        <begin position="25"/>
        <end position="486"/>
    </location>
</feature>
<feature type="signal peptide" evidence="1">
    <location>
        <begin position="1"/>
        <end position="24"/>
    </location>
</feature>
<comment type="caution">
    <text evidence="2">The sequence shown here is derived from an EMBL/GenBank/DDBJ whole genome shotgun (WGS) entry which is preliminary data.</text>
</comment>
<dbReference type="Proteomes" id="UP001163046">
    <property type="component" value="Unassembled WGS sequence"/>
</dbReference>
<name>A0A9X0D4B3_9CNID</name>
<evidence type="ECO:0000256" key="1">
    <source>
        <dbReference type="SAM" id="SignalP"/>
    </source>
</evidence>
<organism evidence="2 3">
    <name type="scientific">Desmophyllum pertusum</name>
    <dbReference type="NCBI Taxonomy" id="174260"/>
    <lineage>
        <taxon>Eukaryota</taxon>
        <taxon>Metazoa</taxon>
        <taxon>Cnidaria</taxon>
        <taxon>Anthozoa</taxon>
        <taxon>Hexacorallia</taxon>
        <taxon>Scleractinia</taxon>
        <taxon>Caryophylliina</taxon>
        <taxon>Caryophylliidae</taxon>
        <taxon>Desmophyllum</taxon>
    </lineage>
</organism>
<dbReference type="PANTHER" id="PTHR34407:SF1">
    <property type="entry name" value="SGNH HYDROLASE-TYPE ESTERASE DOMAIN-CONTAINING PROTEIN"/>
    <property type="match status" value="1"/>
</dbReference>
<dbReference type="PROSITE" id="PS51257">
    <property type="entry name" value="PROKAR_LIPOPROTEIN"/>
    <property type="match status" value="1"/>
</dbReference>
<keyword evidence="3" id="KW-1185">Reference proteome</keyword>
<evidence type="ECO:0000313" key="2">
    <source>
        <dbReference type="EMBL" id="KAJ7385183.1"/>
    </source>
</evidence>
<reference evidence="2" key="1">
    <citation type="submission" date="2023-01" db="EMBL/GenBank/DDBJ databases">
        <title>Genome assembly of the deep-sea coral Lophelia pertusa.</title>
        <authorList>
            <person name="Herrera S."/>
            <person name="Cordes E."/>
        </authorList>
    </citation>
    <scope>NUCLEOTIDE SEQUENCE</scope>
    <source>
        <strain evidence="2">USNM1676648</strain>
        <tissue evidence="2">Polyp</tissue>
    </source>
</reference>
<evidence type="ECO:0000313" key="3">
    <source>
        <dbReference type="Proteomes" id="UP001163046"/>
    </source>
</evidence>
<gene>
    <name evidence="2" type="ORF">OS493_017560</name>
</gene>
<dbReference type="PANTHER" id="PTHR34407">
    <property type="entry name" value="EXPRESSED PROTEIN"/>
    <property type="match status" value="1"/>
</dbReference>
<dbReference type="EMBL" id="MU825882">
    <property type="protein sequence ID" value="KAJ7385183.1"/>
    <property type="molecule type" value="Genomic_DNA"/>
</dbReference>
<proteinExistence type="predicted"/>
<dbReference type="AlphaFoldDB" id="A0A9X0D4B3"/>